<sequence length="382" mass="40987">MAPTKPNSLAAQQIRALSRQVKTILQAVEDEPIQESKPLTSEIKDQLMGALCAGKAAWDAAKTKCDMTEATGAKSSNCADDEGGNSLLSDMVCLCQTRTNGECMQSGASASFEYGSGNGKAGGMQELIDNCPKSGDETDAHEQLKKAVSAFMSMVGEGTTVNGAVNFGGAVTTNCQNEASACVDYKNHFKKNQKGFSAIPWLNKLRTAISYQQRYEQHQADQRSAKRRFQEISDSIHSLYTEPETAQIAQQPKQPLMTAPKCKPQNTTPSECPETECDYDANAADGNKCKPKEAEGQTNAVGTGDATAGATAASTGCARHGTDKAKCEADKTGDKQNCAWRKGKDKEPDQKKEMCRNGSFLVTKKLALIAATFVCLVVFQVF</sequence>
<dbReference type="GO" id="GO:0005886">
    <property type="term" value="C:plasma membrane"/>
    <property type="evidence" value="ECO:0007669"/>
    <property type="project" value="UniProtKB-SubCell"/>
</dbReference>
<dbReference type="VEuPathDB" id="TriTrypDB:Tb427_000141400"/>
<accession>A0A1J0RBF1</accession>
<evidence type="ECO:0000313" key="11">
    <source>
        <dbReference type="EMBL" id="APD75253.1"/>
    </source>
</evidence>
<dbReference type="InterPro" id="IPR019609">
    <property type="entry name" value="Variant_surf_glycoprt_trypan_C"/>
</dbReference>
<evidence type="ECO:0000256" key="6">
    <source>
        <dbReference type="ARBA" id="ARBA00023136"/>
    </source>
</evidence>
<evidence type="ECO:0000256" key="3">
    <source>
        <dbReference type="ARBA" id="ARBA00022475"/>
    </source>
</evidence>
<comment type="subcellular location">
    <subcellularLocation>
        <location evidence="2">Cell membrane</location>
        <topology evidence="2">Lipid-anchor</topology>
        <topology evidence="2">GPI-anchor</topology>
    </subcellularLocation>
</comment>
<evidence type="ECO:0000256" key="2">
    <source>
        <dbReference type="ARBA" id="ARBA00004609"/>
    </source>
</evidence>
<evidence type="ECO:0000256" key="8">
    <source>
        <dbReference type="ARBA" id="ARBA00023288"/>
    </source>
</evidence>
<evidence type="ECO:0000256" key="7">
    <source>
        <dbReference type="ARBA" id="ARBA00023180"/>
    </source>
</evidence>
<organism evidence="11">
    <name type="scientific">Trypanosoma brucei</name>
    <dbReference type="NCBI Taxonomy" id="5691"/>
    <lineage>
        <taxon>Eukaryota</taxon>
        <taxon>Discoba</taxon>
        <taxon>Euglenozoa</taxon>
        <taxon>Kinetoplastea</taxon>
        <taxon>Metakinetoplastina</taxon>
        <taxon>Trypanosomatida</taxon>
        <taxon>Trypanosomatidae</taxon>
        <taxon>Trypanosoma</taxon>
    </lineage>
</organism>
<dbReference type="InterPro" id="IPR025932">
    <property type="entry name" value="Trypano_VSG_B_N_dom"/>
</dbReference>
<dbReference type="VEuPathDB" id="TriTrypDB:Tb11.v5.0138"/>
<dbReference type="AlphaFoldDB" id="A0A1J0RBF1"/>
<proteinExistence type="predicted"/>
<keyword evidence="3" id="KW-1003">Cell membrane</keyword>
<keyword evidence="6" id="KW-0472">Membrane</keyword>
<evidence type="ECO:0000259" key="10">
    <source>
        <dbReference type="Pfam" id="PF13206"/>
    </source>
</evidence>
<dbReference type="Pfam" id="PF13206">
    <property type="entry name" value="VSG_B"/>
    <property type="match status" value="1"/>
</dbReference>
<dbReference type="GO" id="GO:0098552">
    <property type="term" value="C:side of membrane"/>
    <property type="evidence" value="ECO:0007669"/>
    <property type="project" value="UniProtKB-KW"/>
</dbReference>
<dbReference type="EMBL" id="KX701297">
    <property type="protein sequence ID" value="APD75253.1"/>
    <property type="molecule type" value="Genomic_DNA"/>
</dbReference>
<feature type="domain" description="Trypanosome variant surface glycoprotein B-type N-terminal" evidence="10">
    <location>
        <begin position="9"/>
        <end position="228"/>
    </location>
</feature>
<dbReference type="Pfam" id="PF10659">
    <property type="entry name" value="Trypan_glycop_C"/>
    <property type="match status" value="1"/>
</dbReference>
<feature type="domain" description="Trypanosome variant surface glycoprotein C-terminal" evidence="9">
    <location>
        <begin position="262"/>
        <end position="377"/>
    </location>
</feature>
<evidence type="ECO:0000256" key="5">
    <source>
        <dbReference type="ARBA" id="ARBA00022729"/>
    </source>
</evidence>
<keyword evidence="5" id="KW-0732">Signal</keyword>
<comment type="function">
    <text evidence="1">VSG forms a coat on the surface of the parasite. The trypanosome evades the immune response of the host by expressing a series of antigenically distinct VSGs from an estimated 1000 VSG genes.</text>
</comment>
<keyword evidence="4" id="KW-0336">GPI-anchor</keyword>
<evidence type="ECO:0000256" key="4">
    <source>
        <dbReference type="ARBA" id="ARBA00022622"/>
    </source>
</evidence>
<reference evidence="11" key="1">
    <citation type="submission" date="2016-08" db="EMBL/GenBank/DDBJ databases">
        <title>VSG repertoire of Trypanosoma brucei EATRO 1125.</title>
        <authorList>
            <person name="Cross G.A."/>
        </authorList>
    </citation>
    <scope>NUCLEOTIDE SEQUENCE</scope>
    <source>
        <strain evidence="11">EATRO 1125</strain>
    </source>
</reference>
<protein>
    <submittedName>
        <fullName evidence="11">Variant surface glycoprotein 1125.5103</fullName>
    </submittedName>
</protein>
<keyword evidence="7" id="KW-0325">Glycoprotein</keyword>
<keyword evidence="8" id="KW-0449">Lipoprotein</keyword>
<name>A0A1J0RBF1_9TRYP</name>
<evidence type="ECO:0000256" key="1">
    <source>
        <dbReference type="ARBA" id="ARBA00002523"/>
    </source>
</evidence>
<evidence type="ECO:0000259" key="9">
    <source>
        <dbReference type="Pfam" id="PF10659"/>
    </source>
</evidence>